<comment type="caution">
    <text evidence="1">The sequence shown here is derived from an EMBL/GenBank/DDBJ whole genome shotgun (WGS) entry which is preliminary data.</text>
</comment>
<proteinExistence type="predicted"/>
<gene>
    <name evidence="1" type="ORF">QFC19_003802</name>
</gene>
<protein>
    <submittedName>
        <fullName evidence="1">Uncharacterized protein</fullName>
    </submittedName>
</protein>
<organism evidence="1 2">
    <name type="scientific">Naganishia cerealis</name>
    <dbReference type="NCBI Taxonomy" id="610337"/>
    <lineage>
        <taxon>Eukaryota</taxon>
        <taxon>Fungi</taxon>
        <taxon>Dikarya</taxon>
        <taxon>Basidiomycota</taxon>
        <taxon>Agaricomycotina</taxon>
        <taxon>Tremellomycetes</taxon>
        <taxon>Filobasidiales</taxon>
        <taxon>Filobasidiaceae</taxon>
        <taxon>Naganishia</taxon>
    </lineage>
</organism>
<dbReference type="EMBL" id="JASBWR010000038">
    <property type="protein sequence ID" value="KAJ9104843.1"/>
    <property type="molecule type" value="Genomic_DNA"/>
</dbReference>
<keyword evidence="2" id="KW-1185">Reference proteome</keyword>
<accession>A0ACC2VZJ7</accession>
<evidence type="ECO:0000313" key="1">
    <source>
        <dbReference type="EMBL" id="KAJ9104843.1"/>
    </source>
</evidence>
<evidence type="ECO:0000313" key="2">
    <source>
        <dbReference type="Proteomes" id="UP001241377"/>
    </source>
</evidence>
<reference evidence="1" key="1">
    <citation type="submission" date="2023-04" db="EMBL/GenBank/DDBJ databases">
        <title>Draft Genome sequencing of Naganishia species isolated from polar environments using Oxford Nanopore Technology.</title>
        <authorList>
            <person name="Leo P."/>
            <person name="Venkateswaran K."/>
        </authorList>
    </citation>
    <scope>NUCLEOTIDE SEQUENCE</scope>
    <source>
        <strain evidence="1">MNA-CCFEE 5261</strain>
    </source>
</reference>
<name>A0ACC2VZJ7_9TREE</name>
<sequence length="443" mass="50405">MDSEHELEFDDELELQTPRKLRIGRTSNSLSTNGAEPSSQGIVEQSTVLKMPLKGDAGARLQAETPSRLSPSTYARINKYQSRNGTPLKKPPIVSSVQESLDEDDEKQIRETKLLTDDNKLDTAASSPLRTAVVDMQQSSPVKSYKIIEKAQLGTPPKYNIRSRPVNESSTERKNDTTKQKLPIPSPTIREKRPSLRTESLPAPKPSARRSLPLLRSDRSSFLKHDLQLPDMSRAEILERMNESILSLIENDTHSRRKSREEESHDVDNIPDNSDESSGDSPEKILDEIDMVLNSTRQPSSDVGHRPRKREGLPGLDEESGCINSSPRKRRKKTTPIYKNISEPEHTDRRSKVVPSSIRSGEVAYYGDWPEQRWSKLDQLIRLNLMSKEEIIDSGHVLREFNCVNKNELKQRVDFLTEYSKLKTKKTRILPRKGKLRSKRSVL</sequence>
<dbReference type="Proteomes" id="UP001241377">
    <property type="component" value="Unassembled WGS sequence"/>
</dbReference>